<evidence type="ECO:0000313" key="2">
    <source>
        <dbReference type="EMBL" id="GFR90910.1"/>
    </source>
</evidence>
<keyword evidence="3" id="KW-1185">Reference proteome</keyword>
<dbReference type="Proteomes" id="UP000762676">
    <property type="component" value="Unassembled WGS sequence"/>
</dbReference>
<keyword evidence="1" id="KW-0175">Coiled coil</keyword>
<sequence length="130" mass="14310">MTSLLKDSQTKTAEVEKLLSDYTKNIRRMEERVREAELQAGEASKQLVRRSIRERQMASERDSLVAELTRSQGPGFSQPIGGNILNASKKGVLECSYKRDKTLGGSQELTLDQLAGSTKLASPGSVHDES</sequence>
<reference evidence="2 3" key="1">
    <citation type="journal article" date="2021" name="Elife">
        <title>Chloroplast acquisition without the gene transfer in kleptoplastic sea slugs, Plakobranchus ocellatus.</title>
        <authorList>
            <person name="Maeda T."/>
            <person name="Takahashi S."/>
            <person name="Yoshida T."/>
            <person name="Shimamura S."/>
            <person name="Takaki Y."/>
            <person name="Nagai Y."/>
            <person name="Toyoda A."/>
            <person name="Suzuki Y."/>
            <person name="Arimoto A."/>
            <person name="Ishii H."/>
            <person name="Satoh N."/>
            <person name="Nishiyama T."/>
            <person name="Hasebe M."/>
            <person name="Maruyama T."/>
            <person name="Minagawa J."/>
            <person name="Obokata J."/>
            <person name="Shigenobu S."/>
        </authorList>
    </citation>
    <scope>NUCLEOTIDE SEQUENCE [LARGE SCALE GENOMIC DNA]</scope>
</reference>
<protein>
    <submittedName>
        <fullName evidence="2">Sodium channel and clathrin linker 1-like isoform X1</fullName>
    </submittedName>
</protein>
<accession>A0AAV4H0E6</accession>
<evidence type="ECO:0000256" key="1">
    <source>
        <dbReference type="SAM" id="Coils"/>
    </source>
</evidence>
<keyword evidence="2" id="KW-0813">Transport</keyword>
<dbReference type="AlphaFoldDB" id="A0AAV4H0E6"/>
<keyword evidence="2" id="KW-0407">Ion channel</keyword>
<dbReference type="GO" id="GO:0034220">
    <property type="term" value="P:monoatomic ion transmembrane transport"/>
    <property type="evidence" value="ECO:0007669"/>
    <property type="project" value="UniProtKB-KW"/>
</dbReference>
<gene>
    <name evidence="2" type="ORF">ElyMa_004315300</name>
</gene>
<evidence type="ECO:0000313" key="3">
    <source>
        <dbReference type="Proteomes" id="UP000762676"/>
    </source>
</evidence>
<organism evidence="2 3">
    <name type="scientific">Elysia marginata</name>
    <dbReference type="NCBI Taxonomy" id="1093978"/>
    <lineage>
        <taxon>Eukaryota</taxon>
        <taxon>Metazoa</taxon>
        <taxon>Spiralia</taxon>
        <taxon>Lophotrochozoa</taxon>
        <taxon>Mollusca</taxon>
        <taxon>Gastropoda</taxon>
        <taxon>Heterobranchia</taxon>
        <taxon>Euthyneura</taxon>
        <taxon>Panpulmonata</taxon>
        <taxon>Sacoglossa</taxon>
        <taxon>Placobranchoidea</taxon>
        <taxon>Plakobranchidae</taxon>
        <taxon>Elysia</taxon>
    </lineage>
</organism>
<feature type="coiled-coil region" evidence="1">
    <location>
        <begin position="12"/>
        <end position="46"/>
    </location>
</feature>
<keyword evidence="2" id="KW-0406">Ion transport</keyword>
<proteinExistence type="predicted"/>
<comment type="caution">
    <text evidence="2">The sequence shown here is derived from an EMBL/GenBank/DDBJ whole genome shotgun (WGS) entry which is preliminary data.</text>
</comment>
<dbReference type="EMBL" id="BMAT01008700">
    <property type="protein sequence ID" value="GFR90910.1"/>
    <property type="molecule type" value="Genomic_DNA"/>
</dbReference>
<name>A0AAV4H0E6_9GAST</name>